<organism evidence="3 4">
    <name type="scientific">Litoribrevibacter euphylliae</name>
    <dbReference type="NCBI Taxonomy" id="1834034"/>
    <lineage>
        <taxon>Bacteria</taxon>
        <taxon>Pseudomonadati</taxon>
        <taxon>Pseudomonadota</taxon>
        <taxon>Gammaproteobacteria</taxon>
        <taxon>Oceanospirillales</taxon>
        <taxon>Oceanospirillaceae</taxon>
        <taxon>Litoribrevibacter</taxon>
    </lineage>
</organism>
<proteinExistence type="predicted"/>
<evidence type="ECO:0000259" key="2">
    <source>
        <dbReference type="Pfam" id="PF13372"/>
    </source>
</evidence>
<gene>
    <name evidence="3" type="ORF">ACFOEK_07040</name>
</gene>
<dbReference type="Proteomes" id="UP001595476">
    <property type="component" value="Unassembled WGS sequence"/>
</dbReference>
<keyword evidence="4" id="KW-1185">Reference proteome</keyword>
<feature type="signal peptide" evidence="1">
    <location>
        <begin position="1"/>
        <end position="31"/>
    </location>
</feature>
<comment type="caution">
    <text evidence="3">The sequence shown here is derived from an EMBL/GenBank/DDBJ whole genome shotgun (WGS) entry which is preliminary data.</text>
</comment>
<feature type="chain" id="PRO_5045652133" evidence="1">
    <location>
        <begin position="32"/>
        <end position="412"/>
    </location>
</feature>
<evidence type="ECO:0000313" key="4">
    <source>
        <dbReference type="Proteomes" id="UP001595476"/>
    </source>
</evidence>
<name>A0ABV7HGV3_9GAMM</name>
<evidence type="ECO:0000256" key="1">
    <source>
        <dbReference type="SAM" id="SignalP"/>
    </source>
</evidence>
<dbReference type="RefSeq" id="WP_386718199.1">
    <property type="nucleotide sequence ID" value="NZ_JBHRSZ010000002.1"/>
</dbReference>
<dbReference type="Gene3D" id="2.40.160.10">
    <property type="entry name" value="Porin"/>
    <property type="match status" value="1"/>
</dbReference>
<dbReference type="SUPFAM" id="SSF56935">
    <property type="entry name" value="Porins"/>
    <property type="match status" value="1"/>
</dbReference>
<dbReference type="InterPro" id="IPR023614">
    <property type="entry name" value="Porin_dom_sf"/>
</dbReference>
<dbReference type="EMBL" id="JBHRSZ010000002">
    <property type="protein sequence ID" value="MFC3150776.1"/>
    <property type="molecule type" value="Genomic_DNA"/>
</dbReference>
<dbReference type="InterPro" id="IPR025388">
    <property type="entry name" value="Alginate_export_dom"/>
</dbReference>
<feature type="domain" description="Alginate export" evidence="2">
    <location>
        <begin position="49"/>
        <end position="287"/>
    </location>
</feature>
<dbReference type="Pfam" id="PF13372">
    <property type="entry name" value="Alginate_exp"/>
    <property type="match status" value="1"/>
</dbReference>
<protein>
    <submittedName>
        <fullName evidence="3">Alginate export family protein</fullName>
    </submittedName>
</protein>
<reference evidence="4" key="1">
    <citation type="journal article" date="2019" name="Int. J. Syst. Evol. Microbiol.">
        <title>The Global Catalogue of Microorganisms (GCM) 10K type strain sequencing project: providing services to taxonomists for standard genome sequencing and annotation.</title>
        <authorList>
            <consortium name="The Broad Institute Genomics Platform"/>
            <consortium name="The Broad Institute Genome Sequencing Center for Infectious Disease"/>
            <person name="Wu L."/>
            <person name="Ma J."/>
        </authorList>
    </citation>
    <scope>NUCLEOTIDE SEQUENCE [LARGE SCALE GENOMIC DNA]</scope>
    <source>
        <strain evidence="4">KCTC 52438</strain>
    </source>
</reference>
<sequence length="412" mass="45054">MKAYSNNKAKANLLSLAVAAVVAGQASVASADLGSDITEALKGGKAYGDFRLRYEMVDQDNALKDADALTLRSRLGYKTGEVQGFSGVIEFEDSRNVLGMDDYNNTQGKNTDYSVIADPETTEMDQGYIQYKNEMVTTKFGRQVLTLDNHRFVGHVGWRQDRQTFDAVTLNVTPMKDLSVQYAFLDQRNRILAEEADINSQDHLLNVGYKTPFGKLSAYAYLLENEDVEDDALDTYGLRFSGKTEVSSELKALYTLEYATQDKESAAGDNDADYMNLEAGAEFKGVTAKLGYEVLGSDDGAYGFTTPLATLHKFNGWADQFLGTPGQGLVDMSLTVSGKVAGVKLMAVYHEFEADEESNGVDDLGSELDLLVAKKFSDNYSGGIKYAAYSAGDDAAGKVDTDKAWLWMSAKF</sequence>
<evidence type="ECO:0000313" key="3">
    <source>
        <dbReference type="EMBL" id="MFC3150776.1"/>
    </source>
</evidence>
<accession>A0ABV7HGV3</accession>
<keyword evidence="1" id="KW-0732">Signal</keyword>